<dbReference type="AlphaFoldDB" id="A0A919Y433"/>
<reference evidence="1" key="1">
    <citation type="submission" date="2021-03" db="EMBL/GenBank/DDBJ databases">
        <title>Antimicrobial resistance genes in bacteria isolated from Japanese honey, and their potential for conferring macrolide and lincosamide resistance in the American foulbrood pathogen Paenibacillus larvae.</title>
        <authorList>
            <person name="Okamoto M."/>
            <person name="Kumagai M."/>
            <person name="Kanamori H."/>
            <person name="Takamatsu D."/>
        </authorList>
    </citation>
    <scope>NUCLEOTIDE SEQUENCE</scope>
    <source>
        <strain evidence="1">J41TS4</strain>
    </source>
</reference>
<name>A0A919Y433_9BACL</name>
<comment type="caution">
    <text evidence="1">The sequence shown here is derived from an EMBL/GenBank/DDBJ whole genome shotgun (WGS) entry which is preliminary data.</text>
</comment>
<accession>A0A919Y433</accession>
<keyword evidence="2" id="KW-1185">Reference proteome</keyword>
<dbReference type="EMBL" id="BORS01000010">
    <property type="protein sequence ID" value="GIO43394.1"/>
    <property type="molecule type" value="Genomic_DNA"/>
</dbReference>
<proteinExistence type="predicted"/>
<dbReference type="Proteomes" id="UP000678895">
    <property type="component" value="Unassembled WGS sequence"/>
</dbReference>
<organism evidence="1 2">
    <name type="scientific">Paenibacillus apis</name>
    <dbReference type="NCBI Taxonomy" id="1792174"/>
    <lineage>
        <taxon>Bacteria</taxon>
        <taxon>Bacillati</taxon>
        <taxon>Bacillota</taxon>
        <taxon>Bacilli</taxon>
        <taxon>Bacillales</taxon>
        <taxon>Paenibacillaceae</taxon>
        <taxon>Paenibacillus</taxon>
    </lineage>
</organism>
<protein>
    <submittedName>
        <fullName evidence="1">Uncharacterized protein</fullName>
    </submittedName>
</protein>
<gene>
    <name evidence="1" type="ORF">J41TS4_31520</name>
</gene>
<evidence type="ECO:0000313" key="2">
    <source>
        <dbReference type="Proteomes" id="UP000678895"/>
    </source>
</evidence>
<evidence type="ECO:0000313" key="1">
    <source>
        <dbReference type="EMBL" id="GIO43394.1"/>
    </source>
</evidence>
<sequence>MKFLEIINDEYQIEGVINFNHGESIAFYERFEGVEGYTWAVNMKVPPSPFGGGDTVSLILSDEQACVAYMFDPSGYQVAPHLDDE</sequence>
<dbReference type="RefSeq" id="WP_301628487.1">
    <property type="nucleotide sequence ID" value="NZ_BORS01000010.1"/>
</dbReference>